<dbReference type="GeneTree" id="ENSGT01150000286992"/>
<keyword evidence="6" id="KW-1185">Reference proteome</keyword>
<accession>A0AAY4BLU9</accession>
<evidence type="ECO:0000256" key="3">
    <source>
        <dbReference type="ARBA" id="ARBA00023134"/>
    </source>
</evidence>
<reference evidence="5" key="2">
    <citation type="submission" date="2025-09" db="UniProtKB">
        <authorList>
            <consortium name="Ensembl"/>
        </authorList>
    </citation>
    <scope>IDENTIFICATION</scope>
</reference>
<reference evidence="5" key="1">
    <citation type="submission" date="2025-08" db="UniProtKB">
        <authorList>
            <consortium name="Ensembl"/>
        </authorList>
    </citation>
    <scope>IDENTIFICATION</scope>
</reference>
<dbReference type="Pfam" id="PF04548">
    <property type="entry name" value="AIG1"/>
    <property type="match status" value="1"/>
</dbReference>
<dbReference type="Proteomes" id="UP000694580">
    <property type="component" value="Unplaced"/>
</dbReference>
<sequence>MQKVHTEQSLLEASLEHCGISEELRIVLIGKTGDGKSSSANTILQRSTFSCTVERGSIKGRKVVVVDTPGFFDTHCPDEKLYPEIVKCVVECSPGPHAFIIVLKVGRYTKHERETVQWWRTSRFFGDRCCSGWCCGWGCGWSDFSSRHSSRSRFQCW</sequence>
<organism evidence="5 6">
    <name type="scientific">Denticeps clupeoides</name>
    <name type="common">denticle herring</name>
    <dbReference type="NCBI Taxonomy" id="299321"/>
    <lineage>
        <taxon>Eukaryota</taxon>
        <taxon>Metazoa</taxon>
        <taxon>Chordata</taxon>
        <taxon>Craniata</taxon>
        <taxon>Vertebrata</taxon>
        <taxon>Euteleostomi</taxon>
        <taxon>Actinopterygii</taxon>
        <taxon>Neopterygii</taxon>
        <taxon>Teleostei</taxon>
        <taxon>Clupei</taxon>
        <taxon>Clupeiformes</taxon>
        <taxon>Denticipitoidei</taxon>
        <taxon>Denticipitidae</taxon>
        <taxon>Denticeps</taxon>
    </lineage>
</organism>
<proteinExistence type="inferred from homology"/>
<evidence type="ECO:0000256" key="2">
    <source>
        <dbReference type="ARBA" id="ARBA00022741"/>
    </source>
</evidence>
<dbReference type="Ensembl" id="ENSDCDT00010024406.1">
    <property type="protein sequence ID" value="ENSDCDP00010021929.1"/>
    <property type="gene ID" value="ENSDCDG00010011085.1"/>
</dbReference>
<name>A0AAY4BLU9_9TELE</name>
<dbReference type="InterPro" id="IPR006703">
    <property type="entry name" value="G_AIG1"/>
</dbReference>
<dbReference type="Gene3D" id="3.40.50.300">
    <property type="entry name" value="P-loop containing nucleotide triphosphate hydrolases"/>
    <property type="match status" value="1"/>
</dbReference>
<keyword evidence="3" id="KW-0342">GTP-binding</keyword>
<dbReference type="GO" id="GO:0005525">
    <property type="term" value="F:GTP binding"/>
    <property type="evidence" value="ECO:0007669"/>
    <property type="project" value="UniProtKB-KW"/>
</dbReference>
<evidence type="ECO:0000256" key="1">
    <source>
        <dbReference type="ARBA" id="ARBA00008535"/>
    </source>
</evidence>
<keyword evidence="2" id="KW-0547">Nucleotide-binding</keyword>
<dbReference type="AlphaFoldDB" id="A0AAY4BLU9"/>
<dbReference type="InterPro" id="IPR045058">
    <property type="entry name" value="GIMA/IAN/Toc"/>
</dbReference>
<evidence type="ECO:0000313" key="5">
    <source>
        <dbReference type="Ensembl" id="ENSDCDP00010021929.1"/>
    </source>
</evidence>
<evidence type="ECO:0000259" key="4">
    <source>
        <dbReference type="Pfam" id="PF04548"/>
    </source>
</evidence>
<feature type="domain" description="AIG1-type G" evidence="4">
    <location>
        <begin position="24"/>
        <end position="128"/>
    </location>
</feature>
<dbReference type="PANTHER" id="PTHR10903:SF170">
    <property type="entry name" value="GTPASE IMAP FAMILY MEMBER 7"/>
    <property type="match status" value="1"/>
</dbReference>
<dbReference type="InterPro" id="IPR027417">
    <property type="entry name" value="P-loop_NTPase"/>
</dbReference>
<comment type="similarity">
    <text evidence="1">Belongs to the TRAFAC class TrmE-Era-EngA-EngB-Septin-like GTPase superfamily. AIG1/Toc34/Toc159-like paraseptin GTPase family. IAN subfamily.</text>
</comment>
<evidence type="ECO:0000313" key="6">
    <source>
        <dbReference type="Proteomes" id="UP000694580"/>
    </source>
</evidence>
<protein>
    <recommendedName>
        <fullName evidence="4">AIG1-type G domain-containing protein</fullName>
    </recommendedName>
</protein>
<dbReference type="SUPFAM" id="SSF52540">
    <property type="entry name" value="P-loop containing nucleoside triphosphate hydrolases"/>
    <property type="match status" value="1"/>
</dbReference>
<dbReference type="PANTHER" id="PTHR10903">
    <property type="entry name" value="GTPASE, IMAP FAMILY MEMBER-RELATED"/>
    <property type="match status" value="1"/>
</dbReference>